<evidence type="ECO:0000313" key="7">
    <source>
        <dbReference type="EMBL" id="WUX53554.1"/>
    </source>
</evidence>
<evidence type="ECO:0000256" key="5">
    <source>
        <dbReference type="SAM" id="MobiDB-lite"/>
    </source>
</evidence>
<evidence type="ECO:0000256" key="2">
    <source>
        <dbReference type="ARBA" id="ARBA00022741"/>
    </source>
</evidence>
<keyword evidence="4" id="KW-0067">ATP-binding</keyword>
<keyword evidence="2" id="KW-0547">Nucleotide-binding</keyword>
<organism evidence="7 8">
    <name type="scientific">Streptomyces niveus</name>
    <name type="common">Streptomyces spheroides</name>
    <dbReference type="NCBI Taxonomy" id="193462"/>
    <lineage>
        <taxon>Bacteria</taxon>
        <taxon>Bacillati</taxon>
        <taxon>Actinomycetota</taxon>
        <taxon>Actinomycetes</taxon>
        <taxon>Kitasatosporales</taxon>
        <taxon>Streptomycetaceae</taxon>
        <taxon>Streptomyces</taxon>
    </lineage>
</organism>
<dbReference type="InterPro" id="IPR020568">
    <property type="entry name" value="Ribosomal_Su5_D2-typ_SF"/>
</dbReference>
<gene>
    <name evidence="7" type="ORF">OG442_19465</name>
</gene>
<dbReference type="RefSeq" id="WP_329077163.1">
    <property type="nucleotide sequence ID" value="NZ_CP109495.1"/>
</dbReference>
<sequence length="377" mass="39574">MTAYGGTGGGGGAGRIGVGFAACHHGEILQGVFLDENDRPCAGLVTLPMQGPGTRAEFTPRPGTSPGQLTVFPADRAKALRAAALAIEECAALRGQAPCRGGELTLSGDVPLGLGMGSSSSDVIAAIRAVADAYGLRLPPATIARLAVRAERASDPLMLGGRPLLFAQREGRVLEVLGDALPPAVVVGCTLGGGSPVDTLSLPAPRHDHEDVRAYERLRSLLRRAVADADTALLGHVSTESARRAQRVREQREFGLLDRIAGRVGAVGLQIAHSGNVAGLLFDPAAPDLGHRLRRCVRALRTCGIPVTRTFATGTTGTTGTISEEHLHGRAHVRRDRPTRSDTPRRRAHLPALRDDEGRLGHGGGTAPARHRHRTTR</sequence>
<dbReference type="EMBL" id="CP109495">
    <property type="protein sequence ID" value="WUX53554.1"/>
    <property type="molecule type" value="Genomic_DNA"/>
</dbReference>
<dbReference type="InterPro" id="IPR014721">
    <property type="entry name" value="Ribsml_uS5_D2-typ_fold_subgr"/>
</dbReference>
<keyword evidence="1" id="KW-0808">Transferase</keyword>
<dbReference type="InterPro" id="IPR006204">
    <property type="entry name" value="GHMP_kinase_N_dom"/>
</dbReference>
<evidence type="ECO:0000259" key="6">
    <source>
        <dbReference type="Pfam" id="PF00288"/>
    </source>
</evidence>
<dbReference type="Proteomes" id="UP001432209">
    <property type="component" value="Chromosome"/>
</dbReference>
<dbReference type="Pfam" id="PF00288">
    <property type="entry name" value="GHMP_kinases_N"/>
    <property type="match status" value="1"/>
</dbReference>
<dbReference type="SUPFAM" id="SSF54211">
    <property type="entry name" value="Ribosomal protein S5 domain 2-like"/>
    <property type="match status" value="1"/>
</dbReference>
<dbReference type="PROSITE" id="PS00627">
    <property type="entry name" value="GHMP_KINASES_ATP"/>
    <property type="match status" value="1"/>
</dbReference>
<keyword evidence="8" id="KW-1185">Reference proteome</keyword>
<proteinExistence type="predicted"/>
<keyword evidence="3 7" id="KW-0418">Kinase</keyword>
<evidence type="ECO:0000256" key="3">
    <source>
        <dbReference type="ARBA" id="ARBA00022777"/>
    </source>
</evidence>
<feature type="domain" description="GHMP kinase N-terminal" evidence="6">
    <location>
        <begin position="91"/>
        <end position="152"/>
    </location>
</feature>
<accession>A0ABZ2A7V1</accession>
<feature type="region of interest" description="Disordered" evidence="5">
    <location>
        <begin position="313"/>
        <end position="377"/>
    </location>
</feature>
<evidence type="ECO:0000313" key="8">
    <source>
        <dbReference type="Proteomes" id="UP001432209"/>
    </source>
</evidence>
<dbReference type="GO" id="GO:0016301">
    <property type="term" value="F:kinase activity"/>
    <property type="evidence" value="ECO:0007669"/>
    <property type="project" value="UniProtKB-KW"/>
</dbReference>
<evidence type="ECO:0000256" key="1">
    <source>
        <dbReference type="ARBA" id="ARBA00022679"/>
    </source>
</evidence>
<reference evidence="7" key="1">
    <citation type="submission" date="2022-10" db="EMBL/GenBank/DDBJ databases">
        <title>The complete genomes of actinobacterial strains from the NBC collection.</title>
        <authorList>
            <person name="Joergensen T.S."/>
            <person name="Alvarez Arevalo M."/>
            <person name="Sterndorff E.B."/>
            <person name="Faurdal D."/>
            <person name="Vuksanovic O."/>
            <person name="Mourched A.-S."/>
            <person name="Charusanti P."/>
            <person name="Shaw S."/>
            <person name="Blin K."/>
            <person name="Weber T."/>
        </authorList>
    </citation>
    <scope>NUCLEOTIDE SEQUENCE</scope>
    <source>
        <strain evidence="7">NBC_01432</strain>
    </source>
</reference>
<evidence type="ECO:0000256" key="4">
    <source>
        <dbReference type="ARBA" id="ARBA00022840"/>
    </source>
</evidence>
<feature type="compositionally biased region" description="Basic and acidic residues" evidence="5">
    <location>
        <begin position="336"/>
        <end position="345"/>
    </location>
</feature>
<dbReference type="InterPro" id="IPR006203">
    <property type="entry name" value="GHMP_knse_ATP-bd_CS"/>
</dbReference>
<name>A0ABZ2A7V1_STRNV</name>
<dbReference type="Gene3D" id="3.30.230.10">
    <property type="match status" value="1"/>
</dbReference>
<protein>
    <submittedName>
        <fullName evidence="7">GHMP kinase</fullName>
    </submittedName>
</protein>